<gene>
    <name evidence="6" type="primary">nlp-2</name>
    <name evidence="6" type="ORF">ERS137941_01168</name>
</gene>
<dbReference type="Proteomes" id="UP000048841">
    <property type="component" value="Unassembled WGS sequence"/>
</dbReference>
<proteinExistence type="inferred from homology"/>
<dbReference type="Pfam" id="PF13693">
    <property type="entry name" value="HTH_35"/>
    <property type="match status" value="1"/>
</dbReference>
<name>A0A0H5G466_YEREN</name>
<sequence>MMGEQAQGGLDWHRAKIRAELEIRGTNLRKLSREAGLNQDTLRNVLDRKCPKYEQMVADVLKVSPAVIWPSRYPQQITD</sequence>
<evidence type="ECO:0000259" key="5">
    <source>
        <dbReference type="Pfam" id="PF13693"/>
    </source>
</evidence>
<dbReference type="SUPFAM" id="SSF47413">
    <property type="entry name" value="lambda repressor-like DNA-binding domains"/>
    <property type="match status" value="1"/>
</dbReference>
<comment type="similarity">
    <text evidence="1">Belongs to the ner transcriptional regulatory family.</text>
</comment>
<dbReference type="EMBL" id="CGBR01000005">
    <property type="protein sequence ID" value="CFQ57491.1"/>
    <property type="molecule type" value="Genomic_DNA"/>
</dbReference>
<reference evidence="6 7" key="1">
    <citation type="submission" date="2015-03" db="EMBL/GenBank/DDBJ databases">
        <authorList>
            <person name="Murphy D."/>
        </authorList>
    </citation>
    <scope>NUCLEOTIDE SEQUENCE [LARGE SCALE GENOMIC DNA]</scope>
    <source>
        <strain evidence="6 7">IP26249</strain>
    </source>
</reference>
<accession>A0A0H5G466</accession>
<dbReference type="GO" id="GO:0003677">
    <property type="term" value="F:DNA binding"/>
    <property type="evidence" value="ECO:0007669"/>
    <property type="project" value="UniProtKB-KW"/>
</dbReference>
<dbReference type="InterPro" id="IPR038722">
    <property type="entry name" value="Ner_HTH_dom"/>
</dbReference>
<keyword evidence="4" id="KW-0804">Transcription</keyword>
<feature type="domain" description="Ner winged helix-turn-helix DNA-binding" evidence="5">
    <location>
        <begin position="11"/>
        <end position="76"/>
    </location>
</feature>
<evidence type="ECO:0000313" key="6">
    <source>
        <dbReference type="EMBL" id="CFQ57491.1"/>
    </source>
</evidence>
<evidence type="ECO:0000256" key="2">
    <source>
        <dbReference type="ARBA" id="ARBA00023015"/>
    </source>
</evidence>
<evidence type="ECO:0000256" key="1">
    <source>
        <dbReference type="ARBA" id="ARBA00006157"/>
    </source>
</evidence>
<keyword evidence="2" id="KW-0805">Transcription regulation</keyword>
<organism evidence="6 7">
    <name type="scientific">Yersinia enterocolitica</name>
    <dbReference type="NCBI Taxonomy" id="630"/>
    <lineage>
        <taxon>Bacteria</taxon>
        <taxon>Pseudomonadati</taxon>
        <taxon>Pseudomonadota</taxon>
        <taxon>Gammaproteobacteria</taxon>
        <taxon>Enterobacterales</taxon>
        <taxon>Yersiniaceae</taxon>
        <taxon>Yersinia</taxon>
    </lineage>
</organism>
<evidence type="ECO:0000313" key="7">
    <source>
        <dbReference type="Proteomes" id="UP000048841"/>
    </source>
</evidence>
<evidence type="ECO:0000256" key="4">
    <source>
        <dbReference type="ARBA" id="ARBA00023163"/>
    </source>
</evidence>
<protein>
    <submittedName>
        <fullName evidence="6">Regulator</fullName>
    </submittedName>
</protein>
<dbReference type="Gene3D" id="1.10.260.40">
    <property type="entry name" value="lambda repressor-like DNA-binding domains"/>
    <property type="match status" value="1"/>
</dbReference>
<dbReference type="AlphaFoldDB" id="A0A0H5G466"/>
<dbReference type="InterPro" id="IPR010982">
    <property type="entry name" value="Lambda_DNA-bd_dom_sf"/>
</dbReference>
<evidence type="ECO:0000256" key="3">
    <source>
        <dbReference type="ARBA" id="ARBA00023125"/>
    </source>
</evidence>
<keyword evidence="3" id="KW-0238">DNA-binding</keyword>